<name>A0A7T0PWR2_9ACTO</name>
<dbReference type="Proteomes" id="UP000594637">
    <property type="component" value="Chromosome"/>
</dbReference>
<dbReference type="GO" id="GO:0003700">
    <property type="term" value="F:DNA-binding transcription factor activity"/>
    <property type="evidence" value="ECO:0007669"/>
    <property type="project" value="InterPro"/>
</dbReference>
<feature type="domain" description="HTH gntR-type" evidence="4">
    <location>
        <begin position="7"/>
        <end position="75"/>
    </location>
</feature>
<proteinExistence type="predicted"/>
<keyword evidence="6" id="KW-1185">Reference proteome</keyword>
<dbReference type="PROSITE" id="PS50949">
    <property type="entry name" value="HTH_GNTR"/>
    <property type="match status" value="1"/>
</dbReference>
<dbReference type="InterPro" id="IPR036388">
    <property type="entry name" value="WH-like_DNA-bd_sf"/>
</dbReference>
<gene>
    <name evidence="5" type="ORF">ID810_03325</name>
</gene>
<dbReference type="InterPro" id="IPR000524">
    <property type="entry name" value="Tscrpt_reg_HTH_GntR"/>
</dbReference>
<evidence type="ECO:0000256" key="3">
    <source>
        <dbReference type="ARBA" id="ARBA00023163"/>
    </source>
</evidence>
<organism evidence="5 6">
    <name type="scientific">Actinomyces respiraculi</name>
    <dbReference type="NCBI Taxonomy" id="2744574"/>
    <lineage>
        <taxon>Bacteria</taxon>
        <taxon>Bacillati</taxon>
        <taxon>Actinomycetota</taxon>
        <taxon>Actinomycetes</taxon>
        <taxon>Actinomycetales</taxon>
        <taxon>Actinomycetaceae</taxon>
        <taxon>Actinomyces</taxon>
    </lineage>
</organism>
<dbReference type="CDD" id="cd07377">
    <property type="entry name" value="WHTH_GntR"/>
    <property type="match status" value="1"/>
</dbReference>
<dbReference type="SMART" id="SM00345">
    <property type="entry name" value="HTH_GNTR"/>
    <property type="match status" value="1"/>
</dbReference>
<dbReference type="InterPro" id="IPR036390">
    <property type="entry name" value="WH_DNA-bd_sf"/>
</dbReference>
<dbReference type="SUPFAM" id="SSF46785">
    <property type="entry name" value="Winged helix' DNA-binding domain"/>
    <property type="match status" value="1"/>
</dbReference>
<evidence type="ECO:0000313" key="5">
    <source>
        <dbReference type="EMBL" id="QPL05994.1"/>
    </source>
</evidence>
<accession>A0A7T0PWR2</accession>
<keyword evidence="3" id="KW-0804">Transcription</keyword>
<dbReference type="PANTHER" id="PTHR38445">
    <property type="entry name" value="HTH-TYPE TRANSCRIPTIONAL REPRESSOR YTRA"/>
    <property type="match status" value="1"/>
</dbReference>
<dbReference type="Gene3D" id="1.10.10.10">
    <property type="entry name" value="Winged helix-like DNA-binding domain superfamily/Winged helix DNA-binding domain"/>
    <property type="match status" value="1"/>
</dbReference>
<dbReference type="GO" id="GO:0003677">
    <property type="term" value="F:DNA binding"/>
    <property type="evidence" value="ECO:0007669"/>
    <property type="project" value="UniProtKB-KW"/>
</dbReference>
<dbReference type="EMBL" id="CP063989">
    <property type="protein sequence ID" value="QPL05994.1"/>
    <property type="molecule type" value="Genomic_DNA"/>
</dbReference>
<dbReference type="AlphaFoldDB" id="A0A7T0PWR2"/>
<dbReference type="PANTHER" id="PTHR38445:SF6">
    <property type="entry name" value="GNTR-FAMILY TRANSCRIPTIONAL REGULATOR"/>
    <property type="match status" value="1"/>
</dbReference>
<sequence>MPVDDTRPIWVQLVETFRLRIVSGHWPPGTRIPSVRELASDAGVNPNTVQRALAELDRSGLTSAERTSGRFVTADPHVLDRVRRELATGFTDTYITALTGLGLSLESANALLAERWSTQGVPGDTP</sequence>
<protein>
    <submittedName>
        <fullName evidence="5">GntR family transcriptional regulator</fullName>
    </submittedName>
</protein>
<reference evidence="5 6" key="1">
    <citation type="submission" date="2020-11" db="EMBL/GenBank/DDBJ databases">
        <title>Actinomyces sp. ZJ750.</title>
        <authorList>
            <person name="Zhou J."/>
        </authorList>
    </citation>
    <scope>NUCLEOTIDE SEQUENCE [LARGE SCALE GENOMIC DNA]</scope>
    <source>
        <strain evidence="5 6">ZJ750</strain>
    </source>
</reference>
<evidence type="ECO:0000259" key="4">
    <source>
        <dbReference type="PROSITE" id="PS50949"/>
    </source>
</evidence>
<dbReference type="RefSeq" id="WP_166855164.1">
    <property type="nucleotide sequence ID" value="NZ_CP063989.1"/>
</dbReference>
<keyword evidence="2" id="KW-0238">DNA-binding</keyword>
<evidence type="ECO:0000256" key="2">
    <source>
        <dbReference type="ARBA" id="ARBA00023125"/>
    </source>
</evidence>
<dbReference type="Pfam" id="PF00392">
    <property type="entry name" value="GntR"/>
    <property type="match status" value="1"/>
</dbReference>
<evidence type="ECO:0000256" key="1">
    <source>
        <dbReference type="ARBA" id="ARBA00023015"/>
    </source>
</evidence>
<dbReference type="KEGG" id="arep:ID810_03325"/>
<keyword evidence="1" id="KW-0805">Transcription regulation</keyword>
<evidence type="ECO:0000313" key="6">
    <source>
        <dbReference type="Proteomes" id="UP000594637"/>
    </source>
</evidence>